<gene>
    <name evidence="1" type="ORF">GCM10010345_64670</name>
</gene>
<evidence type="ECO:0000313" key="2">
    <source>
        <dbReference type="Proteomes" id="UP000653644"/>
    </source>
</evidence>
<protein>
    <submittedName>
        <fullName evidence="1">Uncharacterized protein</fullName>
    </submittedName>
</protein>
<comment type="caution">
    <text evidence="1">The sequence shown here is derived from an EMBL/GenBank/DDBJ whole genome shotgun (WGS) entry which is preliminary data.</text>
</comment>
<dbReference type="RefSeq" id="WP_189892017.1">
    <property type="nucleotide sequence ID" value="NZ_BMVN01000030.1"/>
</dbReference>
<keyword evidence="2" id="KW-1185">Reference proteome</keyword>
<evidence type="ECO:0000313" key="1">
    <source>
        <dbReference type="EMBL" id="GHA51282.1"/>
    </source>
</evidence>
<reference evidence="2" key="1">
    <citation type="journal article" date="2019" name="Int. J. Syst. Evol. Microbiol.">
        <title>The Global Catalogue of Microorganisms (GCM) 10K type strain sequencing project: providing services to taxonomists for standard genome sequencing and annotation.</title>
        <authorList>
            <consortium name="The Broad Institute Genomics Platform"/>
            <consortium name="The Broad Institute Genome Sequencing Center for Infectious Disease"/>
            <person name="Wu L."/>
            <person name="Ma J."/>
        </authorList>
    </citation>
    <scope>NUCLEOTIDE SEQUENCE [LARGE SCALE GENOMIC DNA]</scope>
    <source>
        <strain evidence="2">JCM 4733</strain>
    </source>
</reference>
<sequence length="164" mass="17870">MPVPILCHICHGGRYEPRDPGSYACRSCGNRATESTFPVQSDERLVVLAGVLQVLAVPDGHQVITPTRRCHAPHLGASLVLALRLNRTHPVYRRAEDVQAVEDLLAALDADEQGPWVLSPAQLGVLTRAMDVRDALLPSASRQHPDLDAEIRAAHLRSQRPSTA</sequence>
<name>A0ABQ3CZG7_9ACTN</name>
<proteinExistence type="predicted"/>
<organism evidence="1 2">
    <name type="scientific">Streptomyces canarius</name>
    <dbReference type="NCBI Taxonomy" id="285453"/>
    <lineage>
        <taxon>Bacteria</taxon>
        <taxon>Bacillati</taxon>
        <taxon>Actinomycetota</taxon>
        <taxon>Actinomycetes</taxon>
        <taxon>Kitasatosporales</taxon>
        <taxon>Streptomycetaceae</taxon>
        <taxon>Streptomyces</taxon>
    </lineage>
</organism>
<accession>A0ABQ3CZG7</accession>
<dbReference type="EMBL" id="BMVN01000030">
    <property type="protein sequence ID" value="GHA51282.1"/>
    <property type="molecule type" value="Genomic_DNA"/>
</dbReference>
<dbReference type="Proteomes" id="UP000653644">
    <property type="component" value="Unassembled WGS sequence"/>
</dbReference>